<dbReference type="InterPro" id="IPR034164">
    <property type="entry name" value="Pepsin-like_dom"/>
</dbReference>
<evidence type="ECO:0000256" key="8">
    <source>
        <dbReference type="SAM" id="Phobius"/>
    </source>
</evidence>
<dbReference type="PANTHER" id="PTHR31323:SF14">
    <property type="entry name" value="MECHANOSENSITIVE ION CHANNEL PROTEIN MSY2"/>
    <property type="match status" value="1"/>
</dbReference>
<evidence type="ECO:0000313" key="11">
    <source>
        <dbReference type="EMBL" id="USP78014.1"/>
    </source>
</evidence>
<accession>A0A9Q8Z8J4</accession>
<sequence>MEPEKTSQGHASGPGTPKSGSFRANHQEVARYEPFRRRGAYTELSDGDGDADEDQETEPSKLQTLVYKFTKSILLRRLLLYYLPPTLLLLIPIIVTATVAKNAHIGEDVRLVGLFVWLEVVWAIFWGSWGLAFTLPFVFQYFAGFFSPVAKDYTDILKAVILPMTTFYFALFSRAATSLLCVFDKVKPGRCDDGWVLIIRRFFLATVACTGLFFVEKVLVHLLTVKYRKRQFKVRVEENKRTTRILAQMYEASVRLHPEFCARFVLEDDKIHRSETLRAAADGLQQSRLRKRVSKFYGADAMAETKARLQGKEVLKVGSPRSVVLRALENEQASEALARRLWFSFSVVSDAVTEDDIIRILGPGREEDALDIFYALDKDDNGNISLEEMEFLLKQLSRGKKDTERSMHDIGQAVKSLDRLLEVFLFFVSIILYIAFFNVGVASSLATLWGSIAAISFAIATTVQEFLGSLVFLFVKHPYDIGDRVDINGSELVVEHISLLFTVFRQVDTGGMVQIPNIVNNTQWIKNVSRSKAMKERYNFAISPKTTWSQLENLKSELRSFIALMLAAMLCNSFALELQGASYIPPLAKKSFPIRSVPTVTYNDQRQSKEAVVTSPLKHAQIFTYAIDVEIGDGNWTVLFDTGSSITWIARPDFTCLDLTTGNVLNATSDPICPFYSYDRSTFSGGEISSPVANFTYGGGARVVGPRGYQKVSLSGITIEKQEMVLATSVRFYPWETKPVAGLLGFSFPFNYTDPATGQMYSPTPFIFNALDQGYLESPIFSIALGPMGPILAESDLSDSGVLSIGGLPPDVETTGPWAVTPVVGDQANGTIGFWTIVPDGFFVKSKDNPEGVFIPWNETLDGAPAPLQVDSGTGSMWFPDTTFAEVTKTFDPPVHYDEVDGWVAKCNATIYGLSIRLGGVNITLDPSTLIYTDDNRPGSERMLFAQKKVG</sequence>
<keyword evidence="4" id="KW-0106">Calcium</keyword>
<dbReference type="SUPFAM" id="SSF50630">
    <property type="entry name" value="Acid proteases"/>
    <property type="match status" value="1"/>
</dbReference>
<dbReference type="GO" id="GO:0016020">
    <property type="term" value="C:membrane"/>
    <property type="evidence" value="ECO:0007669"/>
    <property type="project" value="UniProtKB-SubCell"/>
</dbReference>
<evidence type="ECO:0000256" key="6">
    <source>
        <dbReference type="ARBA" id="ARBA00023136"/>
    </source>
</evidence>
<dbReference type="InterPro" id="IPR021109">
    <property type="entry name" value="Peptidase_aspartic_dom_sf"/>
</dbReference>
<dbReference type="InterPro" id="IPR023408">
    <property type="entry name" value="MscS_beta-dom_sf"/>
</dbReference>
<dbReference type="OrthoDB" id="544685at2759"/>
<feature type="transmembrane region" description="Helical" evidence="8">
    <location>
        <begin position="423"/>
        <end position="446"/>
    </location>
</feature>
<feature type="transmembrane region" description="Helical" evidence="8">
    <location>
        <begin position="78"/>
        <end position="100"/>
    </location>
</feature>
<keyword evidence="3" id="KW-0645">Protease</keyword>
<feature type="domain" description="Peptidase A1" evidence="10">
    <location>
        <begin position="625"/>
        <end position="951"/>
    </location>
</feature>
<evidence type="ECO:0000256" key="2">
    <source>
        <dbReference type="ARBA" id="ARBA00022692"/>
    </source>
</evidence>
<dbReference type="PANTHER" id="PTHR31323">
    <property type="entry name" value="MECHANOSENSITIVE ION CHANNEL PROTEIN MSY2"/>
    <property type="match status" value="1"/>
</dbReference>
<feature type="transmembrane region" description="Helical" evidence="8">
    <location>
        <begin position="202"/>
        <end position="225"/>
    </location>
</feature>
<feature type="domain" description="EF-hand" evidence="9">
    <location>
        <begin position="364"/>
        <end position="399"/>
    </location>
</feature>
<organism evidence="11 12">
    <name type="scientific">Curvularia clavata</name>
    <dbReference type="NCBI Taxonomy" id="95742"/>
    <lineage>
        <taxon>Eukaryota</taxon>
        <taxon>Fungi</taxon>
        <taxon>Dikarya</taxon>
        <taxon>Ascomycota</taxon>
        <taxon>Pezizomycotina</taxon>
        <taxon>Dothideomycetes</taxon>
        <taxon>Pleosporomycetidae</taxon>
        <taxon>Pleosporales</taxon>
        <taxon>Pleosporineae</taxon>
        <taxon>Pleosporaceae</taxon>
        <taxon>Curvularia</taxon>
    </lineage>
</organism>
<gene>
    <name evidence="11" type="ORF">yc1106_05288</name>
</gene>
<feature type="compositionally biased region" description="Basic and acidic residues" evidence="7">
    <location>
        <begin position="25"/>
        <end position="36"/>
    </location>
</feature>
<dbReference type="Gene3D" id="2.40.70.10">
    <property type="entry name" value="Acid Proteases"/>
    <property type="match status" value="2"/>
</dbReference>
<proteinExistence type="predicted"/>
<comment type="subcellular location">
    <subcellularLocation>
        <location evidence="1">Membrane</location>
    </subcellularLocation>
</comment>
<evidence type="ECO:0000256" key="3">
    <source>
        <dbReference type="ARBA" id="ARBA00022750"/>
    </source>
</evidence>
<dbReference type="InterPro" id="IPR033121">
    <property type="entry name" value="PEPTIDASE_A1"/>
</dbReference>
<feature type="transmembrane region" description="Helical" evidence="8">
    <location>
        <begin position="558"/>
        <end position="576"/>
    </location>
</feature>
<dbReference type="VEuPathDB" id="FungiDB:yc1106_05288"/>
<dbReference type="GO" id="GO:0006874">
    <property type="term" value="P:intracellular calcium ion homeostasis"/>
    <property type="evidence" value="ECO:0007669"/>
    <property type="project" value="TreeGrafter"/>
</dbReference>
<dbReference type="PROSITE" id="PS50222">
    <property type="entry name" value="EF_HAND_2"/>
    <property type="match status" value="1"/>
</dbReference>
<dbReference type="SUPFAM" id="SSF47473">
    <property type="entry name" value="EF-hand"/>
    <property type="match status" value="1"/>
</dbReference>
<dbReference type="GO" id="GO:0004190">
    <property type="term" value="F:aspartic-type endopeptidase activity"/>
    <property type="evidence" value="ECO:0007669"/>
    <property type="project" value="UniProtKB-KW"/>
</dbReference>
<dbReference type="PROSITE" id="PS00141">
    <property type="entry name" value="ASP_PROTEASE"/>
    <property type="match status" value="1"/>
</dbReference>
<evidence type="ECO:0000256" key="4">
    <source>
        <dbReference type="ARBA" id="ARBA00022837"/>
    </source>
</evidence>
<dbReference type="GO" id="GO:0006508">
    <property type="term" value="P:proteolysis"/>
    <property type="evidence" value="ECO:0007669"/>
    <property type="project" value="InterPro"/>
</dbReference>
<keyword evidence="3" id="KW-0378">Hydrolase</keyword>
<keyword evidence="3" id="KW-0064">Aspartyl protease</keyword>
<evidence type="ECO:0000256" key="7">
    <source>
        <dbReference type="SAM" id="MobiDB-lite"/>
    </source>
</evidence>
<evidence type="ECO:0000259" key="9">
    <source>
        <dbReference type="PROSITE" id="PS50222"/>
    </source>
</evidence>
<keyword evidence="2 8" id="KW-0812">Transmembrane</keyword>
<feature type="region of interest" description="Disordered" evidence="7">
    <location>
        <begin position="1"/>
        <end position="57"/>
    </location>
</feature>
<keyword evidence="12" id="KW-1185">Reference proteome</keyword>
<name>A0A9Q8Z8J4_CURCL</name>
<dbReference type="InterPro" id="IPR018247">
    <property type="entry name" value="EF_Hand_1_Ca_BS"/>
</dbReference>
<evidence type="ECO:0000259" key="10">
    <source>
        <dbReference type="PROSITE" id="PS51767"/>
    </source>
</evidence>
<dbReference type="Gene3D" id="2.30.30.60">
    <property type="match status" value="1"/>
</dbReference>
<dbReference type="InterPro" id="IPR001969">
    <property type="entry name" value="Aspartic_peptidase_AS"/>
</dbReference>
<dbReference type="Pfam" id="PF25886">
    <property type="entry name" value="Msy1"/>
    <property type="match status" value="1"/>
</dbReference>
<reference evidence="11" key="1">
    <citation type="submission" date="2021-12" db="EMBL/GenBank/DDBJ databases">
        <title>Curvularia clavata genome.</title>
        <authorList>
            <person name="Cao Y."/>
        </authorList>
    </citation>
    <scope>NUCLEOTIDE SEQUENCE</scope>
    <source>
        <strain evidence="11">Yc1106</strain>
    </source>
</reference>
<evidence type="ECO:0000256" key="1">
    <source>
        <dbReference type="ARBA" id="ARBA00004370"/>
    </source>
</evidence>
<dbReference type="Pfam" id="PF00026">
    <property type="entry name" value="Asp"/>
    <property type="match status" value="1"/>
</dbReference>
<dbReference type="InterPro" id="IPR002048">
    <property type="entry name" value="EF_hand_dom"/>
</dbReference>
<dbReference type="GO" id="GO:0005262">
    <property type="term" value="F:calcium channel activity"/>
    <property type="evidence" value="ECO:0007669"/>
    <property type="project" value="TreeGrafter"/>
</dbReference>
<dbReference type="InterPro" id="IPR011992">
    <property type="entry name" value="EF-hand-dom_pair"/>
</dbReference>
<dbReference type="EMBL" id="CP089277">
    <property type="protein sequence ID" value="USP78014.1"/>
    <property type="molecule type" value="Genomic_DNA"/>
</dbReference>
<dbReference type="GO" id="GO:0005509">
    <property type="term" value="F:calcium ion binding"/>
    <property type="evidence" value="ECO:0007669"/>
    <property type="project" value="InterPro"/>
</dbReference>
<dbReference type="Pfam" id="PF00924">
    <property type="entry name" value="MS_channel_2nd"/>
    <property type="match status" value="1"/>
</dbReference>
<evidence type="ECO:0000256" key="5">
    <source>
        <dbReference type="ARBA" id="ARBA00022989"/>
    </source>
</evidence>
<dbReference type="SUPFAM" id="SSF50182">
    <property type="entry name" value="Sm-like ribonucleoproteins"/>
    <property type="match status" value="1"/>
</dbReference>
<dbReference type="InterPro" id="IPR058650">
    <property type="entry name" value="Msy1/2-like"/>
</dbReference>
<feature type="transmembrane region" description="Helical" evidence="8">
    <location>
        <begin position="156"/>
        <end position="176"/>
    </location>
</feature>
<dbReference type="Proteomes" id="UP001056012">
    <property type="component" value="Chromosome 4"/>
</dbReference>
<dbReference type="AlphaFoldDB" id="A0A9Q8Z8J4"/>
<keyword evidence="6 8" id="KW-0472">Membrane</keyword>
<feature type="transmembrane region" description="Helical" evidence="8">
    <location>
        <begin position="452"/>
        <end position="475"/>
    </location>
</feature>
<dbReference type="InterPro" id="IPR010920">
    <property type="entry name" value="LSM_dom_sf"/>
</dbReference>
<protein>
    <recommendedName>
        <fullName evidence="13">EF-hand domain-containing protein</fullName>
    </recommendedName>
</protein>
<feature type="compositionally biased region" description="Acidic residues" evidence="7">
    <location>
        <begin position="45"/>
        <end position="57"/>
    </location>
</feature>
<dbReference type="InterPro" id="IPR006685">
    <property type="entry name" value="MscS_channel_2nd"/>
</dbReference>
<evidence type="ECO:0008006" key="13">
    <source>
        <dbReference type="Google" id="ProtNLM"/>
    </source>
</evidence>
<dbReference type="PROSITE" id="PS51767">
    <property type="entry name" value="PEPTIDASE_A1"/>
    <property type="match status" value="1"/>
</dbReference>
<dbReference type="CDD" id="cd05471">
    <property type="entry name" value="pepsin_like"/>
    <property type="match status" value="1"/>
</dbReference>
<keyword evidence="5 8" id="KW-1133">Transmembrane helix</keyword>
<evidence type="ECO:0000313" key="12">
    <source>
        <dbReference type="Proteomes" id="UP001056012"/>
    </source>
</evidence>
<dbReference type="PROSITE" id="PS00018">
    <property type="entry name" value="EF_HAND_1"/>
    <property type="match status" value="1"/>
</dbReference>
<feature type="transmembrane region" description="Helical" evidence="8">
    <location>
        <begin position="120"/>
        <end position="144"/>
    </location>
</feature>